<evidence type="ECO:0000313" key="5">
    <source>
        <dbReference type="Proteomes" id="UP000471082"/>
    </source>
</evidence>
<evidence type="ECO:0000313" key="3">
    <source>
        <dbReference type="EMBL" id="RXD53949.1"/>
    </source>
</evidence>
<reference evidence="2 5" key="2">
    <citation type="submission" date="2019-11" db="EMBL/GenBank/DDBJ databases">
        <title>Genome-resolved metagenomics to study the prevalence of co-infection and intraspecific heterogeneity among plant pathogen metapopulations.</title>
        <authorList>
            <person name="Newberry E."/>
            <person name="Bhandari R."/>
            <person name="Kemble J."/>
            <person name="Sikora E."/>
            <person name="Potnis N."/>
        </authorList>
    </citation>
    <scope>NUCLEOTIDE SEQUENCE [LARGE SCALE GENOMIC DNA]</scope>
    <source>
        <strain evidence="2">Xp_Tom_Tuscaloosa_18b</strain>
    </source>
</reference>
<reference evidence="3 4" key="1">
    <citation type="submission" date="2018-02" db="EMBL/GenBank/DDBJ databases">
        <title>Characterization of Xanthomonas diversity in transplant houses and field plants.</title>
        <authorList>
            <person name="Abrahamian P."/>
            <person name="Timilsina S."/>
            <person name="Minsavage G.V."/>
            <person name="Goss E.M."/>
            <person name="Jones J.B."/>
            <person name="Vallad G.E."/>
        </authorList>
    </citation>
    <scope>NUCLEOTIDE SEQUENCE [LARGE SCALE GENOMIC DNA]</scope>
    <source>
        <strain evidence="3 4">GEV2132</strain>
    </source>
</reference>
<proteinExistence type="predicted"/>
<comment type="caution">
    <text evidence="2">The sequence shown here is derived from an EMBL/GenBank/DDBJ whole genome shotgun (WGS) entry which is preliminary data.</text>
</comment>
<feature type="domain" description="SHOCT" evidence="1">
    <location>
        <begin position="54"/>
        <end position="79"/>
    </location>
</feature>
<evidence type="ECO:0000313" key="2">
    <source>
        <dbReference type="EMBL" id="NEL76643.1"/>
    </source>
</evidence>
<dbReference type="Proteomes" id="UP000471082">
    <property type="component" value="Unassembled WGS sequence"/>
</dbReference>
<evidence type="ECO:0000313" key="4">
    <source>
        <dbReference type="Proteomes" id="UP000289372"/>
    </source>
</evidence>
<name>A0A1L5R6H2_XANPE</name>
<dbReference type="InterPro" id="IPR018649">
    <property type="entry name" value="SHOCT"/>
</dbReference>
<gene>
    <name evidence="3" type="ORF">DB769_10585</name>
    <name evidence="2" type="ORF">G3W61_10310</name>
</gene>
<accession>A0A1L5R6H2</accession>
<dbReference type="GeneID" id="61777155"/>
<dbReference type="EMBL" id="JAAGYU010000038">
    <property type="protein sequence ID" value="NEL76643.1"/>
    <property type="molecule type" value="Genomic_DNA"/>
</dbReference>
<dbReference type="EMBL" id="PUUL01000056">
    <property type="protein sequence ID" value="RXD53949.1"/>
    <property type="molecule type" value="Genomic_DNA"/>
</dbReference>
<dbReference type="AlphaFoldDB" id="A0A1L5R6H2"/>
<organism evidence="2 5">
    <name type="scientific">Xanthomonas perforans</name>
    <dbReference type="NCBI Taxonomy" id="442694"/>
    <lineage>
        <taxon>Bacteria</taxon>
        <taxon>Pseudomonadati</taxon>
        <taxon>Pseudomonadota</taxon>
        <taxon>Gammaproteobacteria</taxon>
        <taxon>Lysobacterales</taxon>
        <taxon>Lysobacteraceae</taxon>
        <taxon>Xanthomonas</taxon>
    </lineage>
</organism>
<dbReference type="RefSeq" id="WP_074038650.1">
    <property type="nucleotide sequence ID" value="NZ_CP018475.1"/>
</dbReference>
<sequence>MLQRDGSEAIPGTINNSGHLRQAARGATGTIYFQCGAPEPVASASDSAAKYENLAKLKALLDAGAITHGEYDAEKKKLLGN</sequence>
<dbReference type="Proteomes" id="UP000289372">
    <property type="component" value="Unassembled WGS sequence"/>
</dbReference>
<dbReference type="KEGG" id="xpe:BJD13_15665"/>
<dbReference type="Pfam" id="PF09851">
    <property type="entry name" value="SHOCT"/>
    <property type="match status" value="1"/>
</dbReference>
<protein>
    <submittedName>
        <fullName evidence="2">SHOCT domain-containing protein</fullName>
    </submittedName>
</protein>
<evidence type="ECO:0000259" key="1">
    <source>
        <dbReference type="Pfam" id="PF09851"/>
    </source>
</evidence>